<sequence length="263" mass="28832">MGALAETTTHTAIIEQPARAVVTPMEMLDRAVSSGASVETLTQLMNLQERWEANQARKAFDEAMAAVKANMPKIVKSRKVDFTTSKGRTNYQYEDLASIMSQIGPVLSEHGLSVRYRTSAEPNQPITVTCIISHRLGHSEENTLMAGRDDSGNKNSIQAIGSTVTYLQRYTLKAALGLAAAADDDGGKADETPEDAATITEAQASVIRELIEKAKLDTEVFCKRWQIDEVTAVPMSKFNEVVQSLRMRIKALQEKANEEKNNG</sequence>
<dbReference type="Pfam" id="PF04404">
    <property type="entry name" value="ERF"/>
    <property type="match status" value="1"/>
</dbReference>
<evidence type="ECO:0000313" key="2">
    <source>
        <dbReference type="EMBL" id="MCZ4089362.1"/>
    </source>
</evidence>
<keyword evidence="1" id="KW-0175">Coiled coil</keyword>
<dbReference type="EMBL" id="JAPVOI010000004">
    <property type="protein sequence ID" value="MCZ4089362.1"/>
    <property type="molecule type" value="Genomic_DNA"/>
</dbReference>
<keyword evidence="3" id="KW-1185">Reference proteome</keyword>
<protein>
    <submittedName>
        <fullName evidence="2">ERF family protein</fullName>
    </submittedName>
</protein>
<feature type="coiled-coil region" evidence="1">
    <location>
        <begin position="235"/>
        <end position="262"/>
    </location>
</feature>
<organism evidence="2 3">
    <name type="scientific">Sinorhizobium psoraleae</name>
    <dbReference type="NCBI Taxonomy" id="520838"/>
    <lineage>
        <taxon>Bacteria</taxon>
        <taxon>Pseudomonadati</taxon>
        <taxon>Pseudomonadota</taxon>
        <taxon>Alphaproteobacteria</taxon>
        <taxon>Hyphomicrobiales</taxon>
        <taxon>Rhizobiaceae</taxon>
        <taxon>Sinorhizobium/Ensifer group</taxon>
        <taxon>Sinorhizobium</taxon>
    </lineage>
</organism>
<name>A0ABT4KBM3_9HYPH</name>
<gene>
    <name evidence="2" type="ORF">O3W52_04595</name>
</gene>
<dbReference type="Proteomes" id="UP001079430">
    <property type="component" value="Unassembled WGS sequence"/>
</dbReference>
<comment type="caution">
    <text evidence="2">The sequence shown here is derived from an EMBL/GenBank/DDBJ whole genome shotgun (WGS) entry which is preliminary data.</text>
</comment>
<proteinExistence type="predicted"/>
<dbReference type="InterPro" id="IPR007499">
    <property type="entry name" value="ERF_bacteria_virus"/>
</dbReference>
<evidence type="ECO:0000256" key="1">
    <source>
        <dbReference type="SAM" id="Coils"/>
    </source>
</evidence>
<reference evidence="2" key="1">
    <citation type="submission" date="2022-10" db="EMBL/GenBank/DDBJ databases">
        <title>Whole genome sequencing of three plant growth promoting bacteria isolated from Vachellia tortilis subsp. raddiana in Morocco.</title>
        <authorList>
            <person name="Hnini M."/>
            <person name="Zouagui R."/>
            <person name="Zouagui H."/>
            <person name="Chemao Elfihri M.-W."/>
            <person name="Ibrahimi A."/>
            <person name="Sbabou L."/>
            <person name="Aurag J."/>
        </authorList>
    </citation>
    <scope>NUCLEOTIDE SEQUENCE</scope>
    <source>
        <strain evidence="2">LMR678</strain>
    </source>
</reference>
<accession>A0ABT4KBM3</accession>
<evidence type="ECO:0000313" key="3">
    <source>
        <dbReference type="Proteomes" id="UP001079430"/>
    </source>
</evidence>
<dbReference type="RefSeq" id="WP_269275962.1">
    <property type="nucleotide sequence ID" value="NZ_JAPVOI010000004.1"/>
</dbReference>